<feature type="transmembrane region" description="Helical" evidence="1">
    <location>
        <begin position="40"/>
        <end position="61"/>
    </location>
</feature>
<keyword evidence="1" id="KW-1133">Transmembrane helix</keyword>
<name>A0AAD5PEH2_9FUNG</name>
<evidence type="ECO:0000313" key="3">
    <source>
        <dbReference type="Proteomes" id="UP001209540"/>
    </source>
</evidence>
<evidence type="ECO:0000256" key="1">
    <source>
        <dbReference type="SAM" id="Phobius"/>
    </source>
</evidence>
<keyword evidence="3" id="KW-1185">Reference proteome</keyword>
<evidence type="ECO:0000313" key="2">
    <source>
        <dbReference type="EMBL" id="KAI9259515.1"/>
    </source>
</evidence>
<reference evidence="2" key="1">
    <citation type="journal article" date="2022" name="IScience">
        <title>Evolution of zygomycete secretomes and the origins of terrestrial fungal ecologies.</title>
        <authorList>
            <person name="Chang Y."/>
            <person name="Wang Y."/>
            <person name="Mondo S."/>
            <person name="Ahrendt S."/>
            <person name="Andreopoulos W."/>
            <person name="Barry K."/>
            <person name="Beard J."/>
            <person name="Benny G.L."/>
            <person name="Blankenship S."/>
            <person name="Bonito G."/>
            <person name="Cuomo C."/>
            <person name="Desiro A."/>
            <person name="Gervers K.A."/>
            <person name="Hundley H."/>
            <person name="Kuo A."/>
            <person name="LaButti K."/>
            <person name="Lang B.F."/>
            <person name="Lipzen A."/>
            <person name="O'Donnell K."/>
            <person name="Pangilinan J."/>
            <person name="Reynolds N."/>
            <person name="Sandor L."/>
            <person name="Smith M.E."/>
            <person name="Tsang A."/>
            <person name="Grigoriev I.V."/>
            <person name="Stajich J.E."/>
            <person name="Spatafora J.W."/>
        </authorList>
    </citation>
    <scope>NUCLEOTIDE SEQUENCE</scope>
    <source>
        <strain evidence="2">RSA 2281</strain>
    </source>
</reference>
<accession>A0AAD5PEH2</accession>
<sequence length="108" mass="12969">MILRIPFTRSAYTGNTIPPWEQNEWYRSHGYEFPLDTYLLLQWIAGVIVDVGFFGFMYYFINDQPISDTTHTLVKAWNSEQETTQVVQWPWAAWSWKISFFLKKNETY</sequence>
<comment type="caution">
    <text evidence="2">The sequence shown here is derived from an EMBL/GenBank/DDBJ whole genome shotgun (WGS) entry which is preliminary data.</text>
</comment>
<dbReference type="EMBL" id="JAIXMP010000017">
    <property type="protein sequence ID" value="KAI9259515.1"/>
    <property type="molecule type" value="Genomic_DNA"/>
</dbReference>
<reference evidence="2" key="2">
    <citation type="submission" date="2023-02" db="EMBL/GenBank/DDBJ databases">
        <authorList>
            <consortium name="DOE Joint Genome Institute"/>
            <person name="Mondo S.J."/>
            <person name="Chang Y."/>
            <person name="Wang Y."/>
            <person name="Ahrendt S."/>
            <person name="Andreopoulos W."/>
            <person name="Barry K."/>
            <person name="Beard J."/>
            <person name="Benny G.L."/>
            <person name="Blankenship S."/>
            <person name="Bonito G."/>
            <person name="Cuomo C."/>
            <person name="Desiro A."/>
            <person name="Gervers K.A."/>
            <person name="Hundley H."/>
            <person name="Kuo A."/>
            <person name="LaButti K."/>
            <person name="Lang B.F."/>
            <person name="Lipzen A."/>
            <person name="O'Donnell K."/>
            <person name="Pangilinan J."/>
            <person name="Reynolds N."/>
            <person name="Sandor L."/>
            <person name="Smith M.W."/>
            <person name="Tsang A."/>
            <person name="Grigoriev I.V."/>
            <person name="Stajich J.E."/>
            <person name="Spatafora J.W."/>
        </authorList>
    </citation>
    <scope>NUCLEOTIDE SEQUENCE</scope>
    <source>
        <strain evidence="2">RSA 2281</strain>
    </source>
</reference>
<gene>
    <name evidence="2" type="ORF">BDA99DRAFT_560940</name>
</gene>
<proteinExistence type="predicted"/>
<keyword evidence="1" id="KW-0812">Transmembrane</keyword>
<organism evidence="2 3">
    <name type="scientific">Phascolomyces articulosus</name>
    <dbReference type="NCBI Taxonomy" id="60185"/>
    <lineage>
        <taxon>Eukaryota</taxon>
        <taxon>Fungi</taxon>
        <taxon>Fungi incertae sedis</taxon>
        <taxon>Mucoromycota</taxon>
        <taxon>Mucoromycotina</taxon>
        <taxon>Mucoromycetes</taxon>
        <taxon>Mucorales</taxon>
        <taxon>Lichtheimiaceae</taxon>
        <taxon>Phascolomyces</taxon>
    </lineage>
</organism>
<protein>
    <submittedName>
        <fullName evidence="2">Uncharacterized protein</fullName>
    </submittedName>
</protein>
<dbReference type="AlphaFoldDB" id="A0AAD5PEH2"/>
<dbReference type="Proteomes" id="UP001209540">
    <property type="component" value="Unassembled WGS sequence"/>
</dbReference>
<keyword evidence="1" id="KW-0472">Membrane</keyword>